<dbReference type="CDD" id="cd01650">
    <property type="entry name" value="RT_nLTR_like"/>
    <property type="match status" value="1"/>
</dbReference>
<dbReference type="Proteomes" id="UP000828251">
    <property type="component" value="Unassembled WGS sequence"/>
</dbReference>
<protein>
    <recommendedName>
        <fullName evidence="1">Reverse transcriptase domain-containing protein</fullName>
    </recommendedName>
</protein>
<dbReference type="OrthoDB" id="1744687at2759"/>
<evidence type="ECO:0000313" key="3">
    <source>
        <dbReference type="Proteomes" id="UP000828251"/>
    </source>
</evidence>
<name>A0A9D3WEK4_9ROSI</name>
<dbReference type="SUPFAM" id="SSF56672">
    <property type="entry name" value="DNA/RNA polymerases"/>
    <property type="match status" value="1"/>
</dbReference>
<dbReference type="Pfam" id="PF00078">
    <property type="entry name" value="RVT_1"/>
    <property type="match status" value="1"/>
</dbReference>
<gene>
    <name evidence="2" type="ORF">J1N35_005045</name>
</gene>
<feature type="domain" description="Reverse transcriptase" evidence="1">
    <location>
        <begin position="54"/>
        <end position="242"/>
    </location>
</feature>
<dbReference type="InterPro" id="IPR052343">
    <property type="entry name" value="Retrotransposon-Effector_Assoc"/>
</dbReference>
<comment type="caution">
    <text evidence="2">The sequence shown here is derived from an EMBL/GenBank/DDBJ whole genome shotgun (WGS) entry which is preliminary data.</text>
</comment>
<sequence>MNDSFLQYFTEEEIGSAIKMMAPLNALGVDEFPAIFFQRYWHIVGADIFTYCLGILNGDYEIGDINKTRIVLVPKVDKPENLSQFRPISLCNVIDKIIAKVLVNRISTVLGNCIDEAQGAFIPGRLISDNVLIAYEVLHSLKMKKSGKKGNFALKLDMSKSYDRVEWDFLAGIIMHLGFHEDWIILVMRCVCSASYSVSLNGFNSEWFEPSRGLRQGDPLSPYLFLICAEGFSSLIKEAKQK</sequence>
<proteinExistence type="predicted"/>
<dbReference type="EMBL" id="JAIQCV010000002">
    <property type="protein sequence ID" value="KAH1121885.1"/>
    <property type="molecule type" value="Genomic_DNA"/>
</dbReference>
<dbReference type="PANTHER" id="PTHR46890">
    <property type="entry name" value="NON-LTR RETROLELEMENT REVERSE TRANSCRIPTASE-LIKE PROTEIN-RELATED"/>
    <property type="match status" value="1"/>
</dbReference>
<evidence type="ECO:0000313" key="2">
    <source>
        <dbReference type="EMBL" id="KAH1121885.1"/>
    </source>
</evidence>
<dbReference type="InterPro" id="IPR043502">
    <property type="entry name" value="DNA/RNA_pol_sf"/>
</dbReference>
<reference evidence="2 3" key="1">
    <citation type="journal article" date="2021" name="Plant Biotechnol. J.">
        <title>Multi-omics assisted identification of the key and species-specific regulatory components of drought-tolerant mechanisms in Gossypium stocksii.</title>
        <authorList>
            <person name="Yu D."/>
            <person name="Ke L."/>
            <person name="Zhang D."/>
            <person name="Wu Y."/>
            <person name="Sun Y."/>
            <person name="Mei J."/>
            <person name="Sun J."/>
            <person name="Sun Y."/>
        </authorList>
    </citation>
    <scope>NUCLEOTIDE SEQUENCE [LARGE SCALE GENOMIC DNA]</scope>
    <source>
        <strain evidence="3">cv. E1</strain>
        <tissue evidence="2">Leaf</tissue>
    </source>
</reference>
<organism evidence="2 3">
    <name type="scientific">Gossypium stocksii</name>
    <dbReference type="NCBI Taxonomy" id="47602"/>
    <lineage>
        <taxon>Eukaryota</taxon>
        <taxon>Viridiplantae</taxon>
        <taxon>Streptophyta</taxon>
        <taxon>Embryophyta</taxon>
        <taxon>Tracheophyta</taxon>
        <taxon>Spermatophyta</taxon>
        <taxon>Magnoliopsida</taxon>
        <taxon>eudicotyledons</taxon>
        <taxon>Gunneridae</taxon>
        <taxon>Pentapetalae</taxon>
        <taxon>rosids</taxon>
        <taxon>malvids</taxon>
        <taxon>Malvales</taxon>
        <taxon>Malvaceae</taxon>
        <taxon>Malvoideae</taxon>
        <taxon>Gossypium</taxon>
    </lineage>
</organism>
<dbReference type="PROSITE" id="PS50878">
    <property type="entry name" value="RT_POL"/>
    <property type="match status" value="1"/>
</dbReference>
<dbReference type="PANTHER" id="PTHR46890:SF48">
    <property type="entry name" value="RNA-DIRECTED DNA POLYMERASE"/>
    <property type="match status" value="1"/>
</dbReference>
<evidence type="ECO:0000259" key="1">
    <source>
        <dbReference type="PROSITE" id="PS50878"/>
    </source>
</evidence>
<dbReference type="InterPro" id="IPR000477">
    <property type="entry name" value="RT_dom"/>
</dbReference>
<dbReference type="AlphaFoldDB" id="A0A9D3WEK4"/>
<accession>A0A9D3WEK4</accession>
<keyword evidence="3" id="KW-1185">Reference proteome</keyword>